<keyword evidence="3" id="KW-1185">Reference proteome</keyword>
<dbReference type="STRING" id="1348114.OM33_15185"/>
<evidence type="ECO:0000313" key="2">
    <source>
        <dbReference type="EMBL" id="AIY66499.1"/>
    </source>
</evidence>
<dbReference type="PROSITE" id="PS51257">
    <property type="entry name" value="PROKAR_LIPOPROTEIN"/>
    <property type="match status" value="1"/>
</dbReference>
<gene>
    <name evidence="2" type="ORF">OM33_15185</name>
</gene>
<name>A0A0A7EIP4_9GAMM</name>
<organism evidence="2 3">
    <name type="scientific">Pseudoalteromonas piratica</name>
    <dbReference type="NCBI Taxonomy" id="1348114"/>
    <lineage>
        <taxon>Bacteria</taxon>
        <taxon>Pseudomonadati</taxon>
        <taxon>Pseudomonadota</taxon>
        <taxon>Gammaproteobacteria</taxon>
        <taxon>Alteromonadales</taxon>
        <taxon>Pseudoalteromonadaceae</taxon>
        <taxon>Pseudoalteromonas</taxon>
    </lineage>
</organism>
<dbReference type="AlphaFoldDB" id="A0A0A7EIP4"/>
<evidence type="ECO:0000256" key="1">
    <source>
        <dbReference type="SAM" id="SignalP"/>
    </source>
</evidence>
<evidence type="ECO:0008006" key="4">
    <source>
        <dbReference type="Google" id="ProtNLM"/>
    </source>
</evidence>
<evidence type="ECO:0000313" key="3">
    <source>
        <dbReference type="Proteomes" id="UP000030341"/>
    </source>
</evidence>
<keyword evidence="1" id="KW-0732">Signal</keyword>
<accession>A0A0A7EIP4</accession>
<dbReference type="Proteomes" id="UP000030341">
    <property type="component" value="Chromosome 2"/>
</dbReference>
<reference evidence="2 3" key="1">
    <citation type="submission" date="2014-11" db="EMBL/GenBank/DDBJ databases">
        <title>Complete Genome Sequence of Pseudoalteromonas sp. Strain OCN003 Isolated from Kaneohe Bay, Oahu, Hawaii.</title>
        <authorList>
            <person name="Beurmann S."/>
            <person name="Videau P."/>
            <person name="Ushijima B."/>
            <person name="Smith A.M."/>
            <person name="Aeby G.S."/>
            <person name="Callahan S.M."/>
            <person name="Belcaid M."/>
        </authorList>
    </citation>
    <scope>NUCLEOTIDE SEQUENCE [LARGE SCALE GENOMIC DNA]</scope>
    <source>
        <strain evidence="2 3">OCN003</strain>
    </source>
</reference>
<dbReference type="KEGG" id="pseo:OM33_15185"/>
<protein>
    <recommendedName>
        <fullName evidence="4">Lipoprotein</fullName>
    </recommendedName>
</protein>
<feature type="signal peptide" evidence="1">
    <location>
        <begin position="1"/>
        <end position="21"/>
    </location>
</feature>
<proteinExistence type="predicted"/>
<dbReference type="HOGENOM" id="CLU_078722_0_0_6"/>
<dbReference type="eggNOG" id="COG3595">
    <property type="taxonomic scope" value="Bacteria"/>
</dbReference>
<dbReference type="RefSeq" id="WP_040134763.1">
    <property type="nucleotide sequence ID" value="NZ_CP009889.1"/>
</dbReference>
<feature type="chain" id="PRO_5002028339" description="Lipoprotein" evidence="1">
    <location>
        <begin position="22"/>
        <end position="253"/>
    </location>
</feature>
<dbReference type="OrthoDB" id="2468056at2"/>
<sequence>MYKTLSAIAMATLLSGCVVHIGGSSSTADTHIERELELDASQLSKLVAETGAGSLKIVGSNTSSKIVVKADIYTSDDLNYELSLTQQGDTAKLIAVHDIQDGFHIHINQGHSIDLVISMPSELALTLDDSSGDIAISGLKNTIKVDDSSGDLTIDGGKSVYVDDSSGSIYVTNIQGDVEIEDSSGDTTVENTQGAVTIDDGSGDVVVKNVTGTVRLDDGSGDIKVNGAGGLIVEDDGSGDVNIDNVKGEVKIN</sequence>
<dbReference type="EMBL" id="CP009889">
    <property type="protein sequence ID" value="AIY66499.1"/>
    <property type="molecule type" value="Genomic_DNA"/>
</dbReference>